<dbReference type="EMBL" id="JAHJDP010000096">
    <property type="protein sequence ID" value="MBU2692579.1"/>
    <property type="molecule type" value="Genomic_DNA"/>
</dbReference>
<dbReference type="InterPro" id="IPR058240">
    <property type="entry name" value="rSAM_sf"/>
</dbReference>
<evidence type="ECO:0000256" key="5">
    <source>
        <dbReference type="ARBA" id="ARBA00022723"/>
    </source>
</evidence>
<feature type="domain" description="MTTase N-terminal" evidence="8">
    <location>
        <begin position="6"/>
        <end position="118"/>
    </location>
</feature>
<dbReference type="Proteomes" id="UP000777784">
    <property type="component" value="Unassembled WGS sequence"/>
</dbReference>
<feature type="domain" description="Radical SAM core" evidence="9">
    <location>
        <begin position="174"/>
        <end position="404"/>
    </location>
</feature>
<proteinExistence type="predicted"/>
<evidence type="ECO:0000256" key="7">
    <source>
        <dbReference type="ARBA" id="ARBA00023014"/>
    </source>
</evidence>
<dbReference type="PROSITE" id="PS51918">
    <property type="entry name" value="RADICAL_SAM"/>
    <property type="match status" value="1"/>
</dbReference>
<dbReference type="CDD" id="cd01335">
    <property type="entry name" value="Radical_SAM"/>
    <property type="match status" value="1"/>
</dbReference>
<dbReference type="InterPro" id="IPR013848">
    <property type="entry name" value="Methylthiotransferase_N"/>
</dbReference>
<dbReference type="GO" id="GO:0051539">
    <property type="term" value="F:4 iron, 4 sulfur cluster binding"/>
    <property type="evidence" value="ECO:0007669"/>
    <property type="project" value="UniProtKB-KW"/>
</dbReference>
<evidence type="ECO:0000256" key="6">
    <source>
        <dbReference type="ARBA" id="ARBA00023004"/>
    </source>
</evidence>
<dbReference type="InterPro" id="IPR007197">
    <property type="entry name" value="rSAM"/>
</dbReference>
<dbReference type="Pfam" id="PF04055">
    <property type="entry name" value="Radical_SAM"/>
    <property type="match status" value="1"/>
</dbReference>
<keyword evidence="4" id="KW-0949">S-adenosyl-L-methionine</keyword>
<dbReference type="Gene3D" id="3.40.50.12160">
    <property type="entry name" value="Methylthiotransferase, N-terminal domain"/>
    <property type="match status" value="1"/>
</dbReference>
<dbReference type="InterPro" id="IPR020612">
    <property type="entry name" value="Methylthiotransferase_CS"/>
</dbReference>
<dbReference type="InterPro" id="IPR006638">
    <property type="entry name" value="Elp3/MiaA/NifB-like_rSAM"/>
</dbReference>
<comment type="caution">
    <text evidence="10">The sequence shown here is derived from an EMBL/GenBank/DDBJ whole genome shotgun (WGS) entry which is preliminary data.</text>
</comment>
<dbReference type="SFLD" id="SFLDS00029">
    <property type="entry name" value="Radical_SAM"/>
    <property type="match status" value="1"/>
</dbReference>
<organism evidence="10 11">
    <name type="scientific">Eiseniibacteriota bacterium</name>
    <dbReference type="NCBI Taxonomy" id="2212470"/>
    <lineage>
        <taxon>Bacteria</taxon>
        <taxon>Candidatus Eiseniibacteriota</taxon>
    </lineage>
</organism>
<dbReference type="AlphaFoldDB" id="A0A948RZR6"/>
<protein>
    <submittedName>
        <fullName evidence="10">Radical SAM protein</fullName>
    </submittedName>
</protein>
<reference evidence="10" key="1">
    <citation type="submission" date="2021-05" db="EMBL/GenBank/DDBJ databases">
        <title>Energy efficiency and biological interactions define the core microbiome of deep oligotrophic groundwater.</title>
        <authorList>
            <person name="Mehrshad M."/>
            <person name="Lopez-Fernandez M."/>
            <person name="Bell E."/>
            <person name="Bernier-Latmani R."/>
            <person name="Bertilsson S."/>
            <person name="Dopson M."/>
        </authorList>
    </citation>
    <scope>NUCLEOTIDE SEQUENCE</scope>
    <source>
        <strain evidence="10">Modern_marine.mb.64</strain>
    </source>
</reference>
<comment type="cofactor">
    <cofactor evidence="1">
        <name>[4Fe-4S] cluster</name>
        <dbReference type="ChEBI" id="CHEBI:49883"/>
    </cofactor>
</comment>
<dbReference type="InterPro" id="IPR038135">
    <property type="entry name" value="Methylthiotransferase_N_sf"/>
</dbReference>
<name>A0A948RZR6_UNCEI</name>
<sequence>MMNSTSSVYVTTNGCPENRIDSARLVEFFKRNGWIITDNLQQADFIFFNACGLTQEAEEYSIKIIKYLQDKKRPSAELFVWGCLPKINESRVREVYQGITFGSDDLTKLDELFACETKAKELQANFLVPGFRFDEESGHRRASKGRGVLIETLKFIKKHSLGSMRLKLAGAVNVYGPGIFPIKVSTGCLNACSYCGVKLSRGNVKSKSIDSIMEEAEKGLDSNYREFGLIGTDVGAYGRDLGMDLLVLLRELVKLPGDFKMRLRNINPRFLIMMMPGLKEILRTGKISYIGTAAESGSDRILGLMNRGYRISEYKEAVRQLNREFPEILIRTQLMVGFPTESDRDFKETCSLLDDLRFDYVEVYRFQRRPGTRAALMDGEIDRETMKRRFHRLQIKSQVTGLIRKRQIIGEFKKRLIMPPANDML</sequence>
<dbReference type="InterPro" id="IPR023404">
    <property type="entry name" value="rSAM_horseshoe"/>
</dbReference>
<evidence type="ECO:0000259" key="9">
    <source>
        <dbReference type="PROSITE" id="PS51918"/>
    </source>
</evidence>
<keyword evidence="3" id="KW-0808">Transferase</keyword>
<keyword evidence="2" id="KW-0004">4Fe-4S</keyword>
<evidence type="ECO:0000259" key="8">
    <source>
        <dbReference type="PROSITE" id="PS51449"/>
    </source>
</evidence>
<dbReference type="PROSITE" id="PS51449">
    <property type="entry name" value="MTTASE_N"/>
    <property type="match status" value="1"/>
</dbReference>
<dbReference type="PANTHER" id="PTHR11918">
    <property type="entry name" value="RADICAL SAM PROTEINS"/>
    <property type="match status" value="1"/>
</dbReference>
<gene>
    <name evidence="10" type="ORF">KJ970_16820</name>
</gene>
<dbReference type="PROSITE" id="PS01278">
    <property type="entry name" value="MTTASE_RADICAL"/>
    <property type="match status" value="1"/>
</dbReference>
<evidence type="ECO:0000256" key="3">
    <source>
        <dbReference type="ARBA" id="ARBA00022679"/>
    </source>
</evidence>
<dbReference type="PANTHER" id="PTHR11918:SF45">
    <property type="entry name" value="THREONYLCARBAMOYLADENOSINE TRNA METHYLTHIOTRANSFERASE"/>
    <property type="match status" value="1"/>
</dbReference>
<evidence type="ECO:0000256" key="2">
    <source>
        <dbReference type="ARBA" id="ARBA00022485"/>
    </source>
</evidence>
<evidence type="ECO:0000256" key="1">
    <source>
        <dbReference type="ARBA" id="ARBA00001966"/>
    </source>
</evidence>
<dbReference type="GO" id="GO:0046872">
    <property type="term" value="F:metal ion binding"/>
    <property type="evidence" value="ECO:0007669"/>
    <property type="project" value="UniProtKB-KW"/>
</dbReference>
<evidence type="ECO:0000256" key="4">
    <source>
        <dbReference type="ARBA" id="ARBA00022691"/>
    </source>
</evidence>
<accession>A0A948RZR6</accession>
<dbReference type="GO" id="GO:0035598">
    <property type="term" value="F:tRNA (N(6)-L-threonylcarbamoyladenosine(37)-C(2))-methylthiotransferase activity"/>
    <property type="evidence" value="ECO:0007669"/>
    <property type="project" value="TreeGrafter"/>
</dbReference>
<keyword evidence="6" id="KW-0408">Iron</keyword>
<dbReference type="SFLD" id="SFLDG01082">
    <property type="entry name" value="B12-binding_domain_containing"/>
    <property type="match status" value="1"/>
</dbReference>
<evidence type="ECO:0000313" key="11">
    <source>
        <dbReference type="Proteomes" id="UP000777784"/>
    </source>
</evidence>
<dbReference type="SUPFAM" id="SSF102114">
    <property type="entry name" value="Radical SAM enzymes"/>
    <property type="match status" value="1"/>
</dbReference>
<dbReference type="Gene3D" id="3.80.30.20">
    <property type="entry name" value="tm_1862 like domain"/>
    <property type="match status" value="1"/>
</dbReference>
<evidence type="ECO:0000313" key="10">
    <source>
        <dbReference type="EMBL" id="MBU2692579.1"/>
    </source>
</evidence>
<dbReference type="SMART" id="SM00729">
    <property type="entry name" value="Elp3"/>
    <property type="match status" value="1"/>
</dbReference>
<dbReference type="Pfam" id="PF00919">
    <property type="entry name" value="UPF0004"/>
    <property type="match status" value="1"/>
</dbReference>
<keyword evidence="5" id="KW-0479">Metal-binding</keyword>
<keyword evidence="7" id="KW-0411">Iron-sulfur</keyword>